<dbReference type="Proteomes" id="UP000184300">
    <property type="component" value="Unassembled WGS sequence"/>
</dbReference>
<dbReference type="VEuPathDB" id="FungiDB:ASPGLDRAFT_711258"/>
<dbReference type="OrthoDB" id="4473433at2759"/>
<feature type="domain" description="DUF7587" evidence="1">
    <location>
        <begin position="45"/>
        <end position="188"/>
    </location>
</feature>
<name>A0A1L9VX43_ASPGL</name>
<dbReference type="GeneID" id="34465797"/>
<dbReference type="EMBL" id="KV878889">
    <property type="protein sequence ID" value="OJJ88484.1"/>
    <property type="molecule type" value="Genomic_DNA"/>
</dbReference>
<proteinExistence type="predicted"/>
<reference evidence="3" key="1">
    <citation type="journal article" date="2017" name="Genome Biol.">
        <title>Comparative genomics reveals high biological diversity and specific adaptations in the industrially and medically important fungal genus Aspergillus.</title>
        <authorList>
            <person name="de Vries R.P."/>
            <person name="Riley R."/>
            <person name="Wiebenga A."/>
            <person name="Aguilar-Osorio G."/>
            <person name="Amillis S."/>
            <person name="Uchima C.A."/>
            <person name="Anderluh G."/>
            <person name="Asadollahi M."/>
            <person name="Askin M."/>
            <person name="Barry K."/>
            <person name="Battaglia E."/>
            <person name="Bayram O."/>
            <person name="Benocci T."/>
            <person name="Braus-Stromeyer S.A."/>
            <person name="Caldana C."/>
            <person name="Canovas D."/>
            <person name="Cerqueira G.C."/>
            <person name="Chen F."/>
            <person name="Chen W."/>
            <person name="Choi C."/>
            <person name="Clum A."/>
            <person name="Dos Santos R.A."/>
            <person name="Damasio A.R."/>
            <person name="Diallinas G."/>
            <person name="Emri T."/>
            <person name="Fekete E."/>
            <person name="Flipphi M."/>
            <person name="Freyberg S."/>
            <person name="Gallo A."/>
            <person name="Gournas C."/>
            <person name="Habgood R."/>
            <person name="Hainaut M."/>
            <person name="Harispe M.L."/>
            <person name="Henrissat B."/>
            <person name="Hilden K.S."/>
            <person name="Hope R."/>
            <person name="Hossain A."/>
            <person name="Karabika E."/>
            <person name="Karaffa L."/>
            <person name="Karanyi Z."/>
            <person name="Krasevec N."/>
            <person name="Kuo A."/>
            <person name="Kusch H."/>
            <person name="LaButti K."/>
            <person name="Lagendijk E.L."/>
            <person name="Lapidus A."/>
            <person name="Levasseur A."/>
            <person name="Lindquist E."/>
            <person name="Lipzen A."/>
            <person name="Logrieco A.F."/>
            <person name="MacCabe A."/>
            <person name="Maekelae M.R."/>
            <person name="Malavazi I."/>
            <person name="Melin P."/>
            <person name="Meyer V."/>
            <person name="Mielnichuk N."/>
            <person name="Miskei M."/>
            <person name="Molnar A.P."/>
            <person name="Mule G."/>
            <person name="Ngan C.Y."/>
            <person name="Orejas M."/>
            <person name="Orosz E."/>
            <person name="Ouedraogo J.P."/>
            <person name="Overkamp K.M."/>
            <person name="Park H.-S."/>
            <person name="Perrone G."/>
            <person name="Piumi F."/>
            <person name="Punt P.J."/>
            <person name="Ram A.F."/>
            <person name="Ramon A."/>
            <person name="Rauscher S."/>
            <person name="Record E."/>
            <person name="Riano-Pachon D.M."/>
            <person name="Robert V."/>
            <person name="Roehrig J."/>
            <person name="Ruller R."/>
            <person name="Salamov A."/>
            <person name="Salih N.S."/>
            <person name="Samson R.A."/>
            <person name="Sandor E."/>
            <person name="Sanguinetti M."/>
            <person name="Schuetze T."/>
            <person name="Sepcic K."/>
            <person name="Shelest E."/>
            <person name="Sherlock G."/>
            <person name="Sophianopoulou V."/>
            <person name="Squina F.M."/>
            <person name="Sun H."/>
            <person name="Susca A."/>
            <person name="Todd R.B."/>
            <person name="Tsang A."/>
            <person name="Unkles S.E."/>
            <person name="van de Wiele N."/>
            <person name="van Rossen-Uffink D."/>
            <person name="Oliveira J.V."/>
            <person name="Vesth T.C."/>
            <person name="Visser J."/>
            <person name="Yu J.-H."/>
            <person name="Zhou M."/>
            <person name="Andersen M.R."/>
            <person name="Archer D.B."/>
            <person name="Baker S.E."/>
            <person name="Benoit I."/>
            <person name="Brakhage A.A."/>
            <person name="Braus G.H."/>
            <person name="Fischer R."/>
            <person name="Frisvad J.C."/>
            <person name="Goldman G.H."/>
            <person name="Houbraken J."/>
            <person name="Oakley B."/>
            <person name="Pocsi I."/>
            <person name="Scazzocchio C."/>
            <person name="Seiboth B."/>
            <person name="vanKuyk P.A."/>
            <person name="Wortman J."/>
            <person name="Dyer P.S."/>
            <person name="Grigoriev I.V."/>
        </authorList>
    </citation>
    <scope>NUCLEOTIDE SEQUENCE [LARGE SCALE GENOMIC DNA]</scope>
    <source>
        <strain evidence="3">CBS 516.65</strain>
    </source>
</reference>
<keyword evidence="3" id="KW-1185">Reference proteome</keyword>
<evidence type="ECO:0000259" key="1">
    <source>
        <dbReference type="Pfam" id="PF24494"/>
    </source>
</evidence>
<evidence type="ECO:0000313" key="2">
    <source>
        <dbReference type="EMBL" id="OJJ88484.1"/>
    </source>
</evidence>
<sequence length="199" mass="22739">MASLPSTVQLDACTLCTSQAHPRQQCPHKRLAQSPPEGLLHNGPFYRIYDDLSQSRYSRENGFLCRDENIYWLRPELRFPRDLVKKHLDWTNREPTSYISISGSLEKALGECERRLASPVLGRFVSRGQVRVSVVEGLEKLRREGVFLTSLVELRRTGVLGHYDDYAYGDEWLVLDHIPASCVLADGTAEQFIGNYRRA</sequence>
<protein>
    <recommendedName>
        <fullName evidence="1">DUF7587 domain-containing protein</fullName>
    </recommendedName>
</protein>
<dbReference type="Pfam" id="PF24494">
    <property type="entry name" value="DUF7587"/>
    <property type="match status" value="1"/>
</dbReference>
<evidence type="ECO:0000313" key="3">
    <source>
        <dbReference type="Proteomes" id="UP000184300"/>
    </source>
</evidence>
<dbReference type="AlphaFoldDB" id="A0A1L9VX43"/>
<dbReference type="InterPro" id="IPR056009">
    <property type="entry name" value="DUF7587"/>
</dbReference>
<dbReference type="RefSeq" id="XP_022405160.1">
    <property type="nucleotide sequence ID" value="XM_022549537.1"/>
</dbReference>
<accession>A0A1L9VX43</accession>
<organism evidence="2 3">
    <name type="scientific">Aspergillus glaucus CBS 516.65</name>
    <dbReference type="NCBI Taxonomy" id="1160497"/>
    <lineage>
        <taxon>Eukaryota</taxon>
        <taxon>Fungi</taxon>
        <taxon>Dikarya</taxon>
        <taxon>Ascomycota</taxon>
        <taxon>Pezizomycotina</taxon>
        <taxon>Eurotiomycetes</taxon>
        <taxon>Eurotiomycetidae</taxon>
        <taxon>Eurotiales</taxon>
        <taxon>Aspergillaceae</taxon>
        <taxon>Aspergillus</taxon>
        <taxon>Aspergillus subgen. Aspergillus</taxon>
    </lineage>
</organism>
<gene>
    <name evidence="2" type="ORF">ASPGLDRAFT_711258</name>
</gene>